<dbReference type="SUPFAM" id="SSF56112">
    <property type="entry name" value="Protein kinase-like (PK-like)"/>
    <property type="match status" value="1"/>
</dbReference>
<keyword evidence="4 8" id="KW-0418">Kinase</keyword>
<name>A0A9P4MLH3_9PEZI</name>
<evidence type="ECO:0000256" key="1">
    <source>
        <dbReference type="ARBA" id="ARBA00022527"/>
    </source>
</evidence>
<sequence length="428" mass="47186">MAWLRAQSCVPAAAIRARPSSAVCPHLARGFAAGGSRLSYDCDLDEEPVQCYKPGGYHPIHIGDRVKDGQYKILHKLGWGAFSTVWAARDKETNQNVAVKILQAAASGKDRELRTLQSLKQLQRSHRGYQHLNSLHDSFQQRSPNGLHDCLVLDLTGPSVQGFIGHHIEDGRLPGKQAKLVARQALQALACLHEQNIGHGDVHLHNIVLGIPSLPTASEADLATLLGNPVTAPIRPDPNNTPEVPRYIVKPTSFSSRSYLSLSEIKLVDFGASFSHRLGPGSLLNPPIVRPPEAIFGNDPLDKQVDLWSMGCTLFELICGQTPFESGLGTTESIARQMVHLVRDDFPARWKAQRAALDQPDSSLSSASASSLQQWLALLYFDREQTPDFSRDEIAQAGDLVARLMRFEPEKRASAEEILRDPWFKDVQ</sequence>
<dbReference type="InterPro" id="IPR000719">
    <property type="entry name" value="Prot_kinase_dom"/>
</dbReference>
<keyword evidence="2" id="KW-0808">Transferase</keyword>
<evidence type="ECO:0000256" key="4">
    <source>
        <dbReference type="ARBA" id="ARBA00022777"/>
    </source>
</evidence>
<evidence type="ECO:0000313" key="9">
    <source>
        <dbReference type="Proteomes" id="UP000799439"/>
    </source>
</evidence>
<dbReference type="OrthoDB" id="5979581at2759"/>
<proteinExistence type="predicted"/>
<dbReference type="GO" id="GO:0005634">
    <property type="term" value="C:nucleus"/>
    <property type="evidence" value="ECO:0007669"/>
    <property type="project" value="TreeGrafter"/>
</dbReference>
<organism evidence="8 9">
    <name type="scientific">Myriangium duriaei CBS 260.36</name>
    <dbReference type="NCBI Taxonomy" id="1168546"/>
    <lineage>
        <taxon>Eukaryota</taxon>
        <taxon>Fungi</taxon>
        <taxon>Dikarya</taxon>
        <taxon>Ascomycota</taxon>
        <taxon>Pezizomycotina</taxon>
        <taxon>Dothideomycetes</taxon>
        <taxon>Dothideomycetidae</taxon>
        <taxon>Myriangiales</taxon>
        <taxon>Myriangiaceae</taxon>
        <taxon>Myriangium</taxon>
    </lineage>
</organism>
<evidence type="ECO:0000313" key="8">
    <source>
        <dbReference type="EMBL" id="KAF2157318.1"/>
    </source>
</evidence>
<dbReference type="GO" id="GO:0005524">
    <property type="term" value="F:ATP binding"/>
    <property type="evidence" value="ECO:0007669"/>
    <property type="project" value="UniProtKB-UniRule"/>
</dbReference>
<evidence type="ECO:0000256" key="2">
    <source>
        <dbReference type="ARBA" id="ARBA00022679"/>
    </source>
</evidence>
<dbReference type="PROSITE" id="PS00107">
    <property type="entry name" value="PROTEIN_KINASE_ATP"/>
    <property type="match status" value="1"/>
</dbReference>
<evidence type="ECO:0000256" key="5">
    <source>
        <dbReference type="ARBA" id="ARBA00022840"/>
    </source>
</evidence>
<dbReference type="Gene3D" id="1.10.510.10">
    <property type="entry name" value="Transferase(Phosphotransferase) domain 1"/>
    <property type="match status" value="1"/>
</dbReference>
<dbReference type="InterPro" id="IPR011009">
    <property type="entry name" value="Kinase-like_dom_sf"/>
</dbReference>
<dbReference type="InterPro" id="IPR017441">
    <property type="entry name" value="Protein_kinase_ATP_BS"/>
</dbReference>
<dbReference type="Pfam" id="PF00069">
    <property type="entry name" value="Pkinase"/>
    <property type="match status" value="2"/>
</dbReference>
<keyword evidence="3 6" id="KW-0547">Nucleotide-binding</keyword>
<dbReference type="SMART" id="SM00220">
    <property type="entry name" value="S_TKc"/>
    <property type="match status" value="1"/>
</dbReference>
<dbReference type="PANTHER" id="PTHR45646">
    <property type="entry name" value="SERINE/THREONINE-PROTEIN KINASE DOA-RELATED"/>
    <property type="match status" value="1"/>
</dbReference>
<comment type="caution">
    <text evidence="8">The sequence shown here is derived from an EMBL/GenBank/DDBJ whole genome shotgun (WGS) entry which is preliminary data.</text>
</comment>
<dbReference type="PANTHER" id="PTHR45646:SF11">
    <property type="entry name" value="SERINE_THREONINE-PROTEIN KINASE DOA"/>
    <property type="match status" value="1"/>
</dbReference>
<feature type="domain" description="Protein kinase" evidence="7">
    <location>
        <begin position="71"/>
        <end position="424"/>
    </location>
</feature>
<dbReference type="Proteomes" id="UP000799439">
    <property type="component" value="Unassembled WGS sequence"/>
</dbReference>
<dbReference type="EMBL" id="ML996081">
    <property type="protein sequence ID" value="KAF2157318.1"/>
    <property type="molecule type" value="Genomic_DNA"/>
</dbReference>
<protein>
    <submittedName>
        <fullName evidence="8">Kinase-like protein</fullName>
    </submittedName>
</protein>
<keyword evidence="9" id="KW-1185">Reference proteome</keyword>
<evidence type="ECO:0000256" key="6">
    <source>
        <dbReference type="PROSITE-ProRule" id="PRU10141"/>
    </source>
</evidence>
<evidence type="ECO:0000256" key="3">
    <source>
        <dbReference type="ARBA" id="ARBA00022741"/>
    </source>
</evidence>
<dbReference type="GO" id="GO:0004674">
    <property type="term" value="F:protein serine/threonine kinase activity"/>
    <property type="evidence" value="ECO:0007669"/>
    <property type="project" value="UniProtKB-KW"/>
</dbReference>
<dbReference type="GO" id="GO:0043484">
    <property type="term" value="P:regulation of RNA splicing"/>
    <property type="evidence" value="ECO:0007669"/>
    <property type="project" value="TreeGrafter"/>
</dbReference>
<dbReference type="PROSITE" id="PS50011">
    <property type="entry name" value="PROTEIN_KINASE_DOM"/>
    <property type="match status" value="1"/>
</dbReference>
<gene>
    <name evidence="8" type="ORF">K461DRAFT_317431</name>
</gene>
<reference evidence="8" key="1">
    <citation type="journal article" date="2020" name="Stud. Mycol.">
        <title>101 Dothideomycetes genomes: a test case for predicting lifestyles and emergence of pathogens.</title>
        <authorList>
            <person name="Haridas S."/>
            <person name="Albert R."/>
            <person name="Binder M."/>
            <person name="Bloem J."/>
            <person name="Labutti K."/>
            <person name="Salamov A."/>
            <person name="Andreopoulos B."/>
            <person name="Baker S."/>
            <person name="Barry K."/>
            <person name="Bills G."/>
            <person name="Bluhm B."/>
            <person name="Cannon C."/>
            <person name="Castanera R."/>
            <person name="Culley D."/>
            <person name="Daum C."/>
            <person name="Ezra D."/>
            <person name="Gonzalez J."/>
            <person name="Henrissat B."/>
            <person name="Kuo A."/>
            <person name="Liang C."/>
            <person name="Lipzen A."/>
            <person name="Lutzoni F."/>
            <person name="Magnuson J."/>
            <person name="Mondo S."/>
            <person name="Nolan M."/>
            <person name="Ohm R."/>
            <person name="Pangilinan J."/>
            <person name="Park H.-J."/>
            <person name="Ramirez L."/>
            <person name="Alfaro M."/>
            <person name="Sun H."/>
            <person name="Tritt A."/>
            <person name="Yoshinaga Y."/>
            <person name="Zwiers L.-H."/>
            <person name="Turgeon B."/>
            <person name="Goodwin S."/>
            <person name="Spatafora J."/>
            <person name="Crous P."/>
            <person name="Grigoriev I."/>
        </authorList>
    </citation>
    <scope>NUCLEOTIDE SEQUENCE</scope>
    <source>
        <strain evidence="8">CBS 260.36</strain>
    </source>
</reference>
<feature type="binding site" evidence="6">
    <location>
        <position position="100"/>
    </location>
    <ligand>
        <name>ATP</name>
        <dbReference type="ChEBI" id="CHEBI:30616"/>
    </ligand>
</feature>
<dbReference type="InterPro" id="IPR051175">
    <property type="entry name" value="CLK_kinases"/>
</dbReference>
<dbReference type="Gene3D" id="3.30.200.20">
    <property type="entry name" value="Phosphorylase Kinase, domain 1"/>
    <property type="match status" value="1"/>
</dbReference>
<accession>A0A9P4MLH3</accession>
<evidence type="ECO:0000259" key="7">
    <source>
        <dbReference type="PROSITE" id="PS50011"/>
    </source>
</evidence>
<dbReference type="AlphaFoldDB" id="A0A9P4MLH3"/>
<keyword evidence="1" id="KW-0723">Serine/threonine-protein kinase</keyword>
<keyword evidence="5 6" id="KW-0067">ATP-binding</keyword>